<organism evidence="2 3">
    <name type="scientific">Asanoa siamensis</name>
    <dbReference type="NCBI Taxonomy" id="926357"/>
    <lineage>
        <taxon>Bacteria</taxon>
        <taxon>Bacillati</taxon>
        <taxon>Actinomycetota</taxon>
        <taxon>Actinomycetes</taxon>
        <taxon>Micromonosporales</taxon>
        <taxon>Micromonosporaceae</taxon>
        <taxon>Asanoa</taxon>
    </lineage>
</organism>
<evidence type="ECO:0000313" key="2">
    <source>
        <dbReference type="EMBL" id="GIF72488.1"/>
    </source>
</evidence>
<reference evidence="2 3" key="1">
    <citation type="submission" date="2021-01" db="EMBL/GenBank/DDBJ databases">
        <title>Whole genome shotgun sequence of Asanoa siamensis NBRC 107932.</title>
        <authorList>
            <person name="Komaki H."/>
            <person name="Tamura T."/>
        </authorList>
    </citation>
    <scope>NUCLEOTIDE SEQUENCE [LARGE SCALE GENOMIC DNA]</scope>
    <source>
        <strain evidence="2 3">NBRC 107932</strain>
    </source>
</reference>
<feature type="region of interest" description="Disordered" evidence="1">
    <location>
        <begin position="1"/>
        <end position="107"/>
    </location>
</feature>
<protein>
    <submittedName>
        <fullName evidence="2">Uncharacterized protein</fullName>
    </submittedName>
</protein>
<keyword evidence="3" id="KW-1185">Reference proteome</keyword>
<evidence type="ECO:0000313" key="3">
    <source>
        <dbReference type="Proteomes" id="UP000604117"/>
    </source>
</evidence>
<dbReference type="Proteomes" id="UP000604117">
    <property type="component" value="Unassembled WGS sequence"/>
</dbReference>
<proteinExistence type="predicted"/>
<sequence length="107" mass="11463">MRWANGRAQIRRVAGPGPTRRDNKMLPPQPQPQPFALRAHRTAPAATPTAAGPLAQTRAAIEPSSASRSEPRPASQSRSARESPPEPKLDAQPTTQVSGAQSPDRRT</sequence>
<feature type="compositionally biased region" description="Basic and acidic residues" evidence="1">
    <location>
        <begin position="79"/>
        <end position="89"/>
    </location>
</feature>
<feature type="compositionally biased region" description="Polar residues" evidence="1">
    <location>
        <begin position="92"/>
        <end position="101"/>
    </location>
</feature>
<accession>A0ABQ4CNC5</accession>
<comment type="caution">
    <text evidence="2">The sequence shown here is derived from an EMBL/GenBank/DDBJ whole genome shotgun (WGS) entry which is preliminary data.</text>
</comment>
<gene>
    <name evidence="2" type="ORF">Asi02nite_20060</name>
</gene>
<feature type="compositionally biased region" description="Low complexity" evidence="1">
    <location>
        <begin position="34"/>
        <end position="78"/>
    </location>
</feature>
<name>A0ABQ4CNC5_9ACTN</name>
<evidence type="ECO:0000256" key="1">
    <source>
        <dbReference type="SAM" id="MobiDB-lite"/>
    </source>
</evidence>
<dbReference type="EMBL" id="BONE01000012">
    <property type="protein sequence ID" value="GIF72488.1"/>
    <property type="molecule type" value="Genomic_DNA"/>
</dbReference>